<evidence type="ECO:0000256" key="1">
    <source>
        <dbReference type="SAM" id="SignalP"/>
    </source>
</evidence>
<reference evidence="3" key="1">
    <citation type="journal article" date="2017" name="Front. Plant Sci.">
        <title>Climate Clever Clovers: New Paradigm to Reduce the Environmental Footprint of Ruminants by Breeding Low Methanogenic Forages Utilizing Haplotype Variation.</title>
        <authorList>
            <person name="Kaur P."/>
            <person name="Appels R."/>
            <person name="Bayer P.E."/>
            <person name="Keeble-Gagnere G."/>
            <person name="Wang J."/>
            <person name="Hirakawa H."/>
            <person name="Shirasawa K."/>
            <person name="Vercoe P."/>
            <person name="Stefanova K."/>
            <person name="Durmic Z."/>
            <person name="Nichols P."/>
            <person name="Revell C."/>
            <person name="Isobe S.N."/>
            <person name="Edwards D."/>
            <person name="Erskine W."/>
        </authorList>
    </citation>
    <scope>NUCLEOTIDE SEQUENCE [LARGE SCALE GENOMIC DNA]</scope>
    <source>
        <strain evidence="3">cv. Daliak</strain>
    </source>
</reference>
<evidence type="ECO:0008006" key="4">
    <source>
        <dbReference type="Google" id="ProtNLM"/>
    </source>
</evidence>
<dbReference type="SUPFAM" id="SSF57059">
    <property type="entry name" value="omega toxin-like"/>
    <property type="match status" value="1"/>
</dbReference>
<name>A0A2Z6MQL9_TRISU</name>
<dbReference type="AlphaFoldDB" id="A0A2Z6MQL9"/>
<accession>A0A2Z6MQL9</accession>
<dbReference type="InterPro" id="IPR012512">
    <property type="entry name" value="Albumin_I"/>
</dbReference>
<dbReference type="EMBL" id="DF973323">
    <property type="protein sequence ID" value="GAU25860.1"/>
    <property type="molecule type" value="Genomic_DNA"/>
</dbReference>
<keyword evidence="1" id="KW-0732">Signal</keyword>
<feature type="signal peptide" evidence="1">
    <location>
        <begin position="1"/>
        <end position="27"/>
    </location>
</feature>
<sequence length="116" mass="12983">MAYVKLSPLALFMLALFLAFPMKKIEADCSGICSPFELPHPCGSPDCRCIPWRKKVGACAHYPNPDIPYGWCFDSETEAERTFEIASNSAIKDFFKTHSNSKAKEFLKMPVEAIST</sequence>
<keyword evidence="3" id="KW-1185">Reference proteome</keyword>
<dbReference type="Proteomes" id="UP000242715">
    <property type="component" value="Unassembled WGS sequence"/>
</dbReference>
<evidence type="ECO:0000313" key="3">
    <source>
        <dbReference type="Proteomes" id="UP000242715"/>
    </source>
</evidence>
<dbReference type="Pfam" id="PF08027">
    <property type="entry name" value="Albumin_I"/>
    <property type="match status" value="1"/>
</dbReference>
<gene>
    <name evidence="2" type="ORF">TSUD_164010</name>
</gene>
<organism evidence="2 3">
    <name type="scientific">Trifolium subterraneum</name>
    <name type="common">Subterranean clover</name>
    <dbReference type="NCBI Taxonomy" id="3900"/>
    <lineage>
        <taxon>Eukaryota</taxon>
        <taxon>Viridiplantae</taxon>
        <taxon>Streptophyta</taxon>
        <taxon>Embryophyta</taxon>
        <taxon>Tracheophyta</taxon>
        <taxon>Spermatophyta</taxon>
        <taxon>Magnoliopsida</taxon>
        <taxon>eudicotyledons</taxon>
        <taxon>Gunneridae</taxon>
        <taxon>Pentapetalae</taxon>
        <taxon>rosids</taxon>
        <taxon>fabids</taxon>
        <taxon>Fabales</taxon>
        <taxon>Fabaceae</taxon>
        <taxon>Papilionoideae</taxon>
        <taxon>50 kb inversion clade</taxon>
        <taxon>NPAAA clade</taxon>
        <taxon>Hologalegina</taxon>
        <taxon>IRL clade</taxon>
        <taxon>Trifolieae</taxon>
        <taxon>Trifolium</taxon>
    </lineage>
</organism>
<evidence type="ECO:0000313" key="2">
    <source>
        <dbReference type="EMBL" id="GAU25860.1"/>
    </source>
</evidence>
<dbReference type="GO" id="GO:0045735">
    <property type="term" value="F:nutrient reservoir activity"/>
    <property type="evidence" value="ECO:0007669"/>
    <property type="project" value="InterPro"/>
</dbReference>
<proteinExistence type="predicted"/>
<protein>
    <recommendedName>
        <fullName evidence="4">Albumin I chain a domain-containing protein</fullName>
    </recommendedName>
</protein>
<feature type="chain" id="PRO_5016306565" description="Albumin I chain a domain-containing protein" evidence="1">
    <location>
        <begin position="28"/>
        <end position="116"/>
    </location>
</feature>